<gene>
    <name evidence="2" type="ORF">NSCAC_1207</name>
</gene>
<evidence type="ECO:0000256" key="1">
    <source>
        <dbReference type="SAM" id="Phobius"/>
    </source>
</evidence>
<proteinExistence type="predicted"/>
<dbReference type="Proteomes" id="UP000516072">
    <property type="component" value="Chromosome"/>
</dbReference>
<keyword evidence="1" id="KW-0812">Transmembrane</keyword>
<feature type="transmembrane region" description="Helical" evidence="1">
    <location>
        <begin position="72"/>
        <end position="89"/>
    </location>
</feature>
<name>A0A7G1QA96_9GAMM</name>
<protein>
    <recommendedName>
        <fullName evidence="4">DUF2868 domain-containing protein</fullName>
    </recommendedName>
</protein>
<evidence type="ECO:0008006" key="4">
    <source>
        <dbReference type="Google" id="ProtNLM"/>
    </source>
</evidence>
<feature type="transmembrane region" description="Helical" evidence="1">
    <location>
        <begin position="199"/>
        <end position="217"/>
    </location>
</feature>
<dbReference type="KEGG" id="ntg:NSCAC_1207"/>
<sequence>MHHSVLTDLVNLKAQIDTDSSLDLGSIRQRDRNIGKKLFYLKNKPQQQLRHWLWAIQADFSKNLPGDRISKIFRLAIFILFFLGIWIGWATSSSVLAYDGTQPVNIFNVLLVFVGLQLFLLLMSTILMLPPKLLRLLPGALAFQEMLSLFSPGKLVPIAAKLLLSEQRQVLEGILGEQKINHVLYGQARKWLILQTSQIFAVGFNLGILANCLYLVITSDLAFGWSTTLNLSTESFYQIVQKLAFPWHLWIKEAVPSFDLVEVTKYYRLHKGILPNAIKLDPKDVALLGQWWQFLFMAVSAYGLLPRLGMLVFTYKQAQLALDNALIRIPGTQQILDRMNHAVIETTADTSDTEVGWLPEIIPSINRGHFSEINKEGYLINWSSIDVDEQQFKQVLHQALALDIKHIISGGGKNTIDQDQSIIEELKNTATQLAIIIVVKAWEPPLLDFLDFLEMLRADIGSERQITVIPIALNTDQKLTPADDKDLDIWGRKLQSLGDPKLVCYSLNFKVA</sequence>
<keyword evidence="3" id="KW-1185">Reference proteome</keyword>
<keyword evidence="1" id="KW-0472">Membrane</keyword>
<feature type="transmembrane region" description="Helical" evidence="1">
    <location>
        <begin position="109"/>
        <end position="129"/>
    </location>
</feature>
<evidence type="ECO:0000313" key="2">
    <source>
        <dbReference type="EMBL" id="CAB1276509.1"/>
    </source>
</evidence>
<dbReference type="InterPro" id="IPR021296">
    <property type="entry name" value="DUF2868"/>
</dbReference>
<accession>A0A7G1QA96</accession>
<dbReference type="EMBL" id="LR778175">
    <property type="protein sequence ID" value="CAB1276509.1"/>
    <property type="molecule type" value="Genomic_DNA"/>
</dbReference>
<evidence type="ECO:0000313" key="3">
    <source>
        <dbReference type="Proteomes" id="UP000516072"/>
    </source>
</evidence>
<dbReference type="RefSeq" id="WP_197743915.1">
    <property type="nucleotide sequence ID" value="NZ_LR778175.1"/>
</dbReference>
<dbReference type="Pfam" id="PF11067">
    <property type="entry name" value="DUF2868"/>
    <property type="match status" value="1"/>
</dbReference>
<feature type="transmembrane region" description="Helical" evidence="1">
    <location>
        <begin position="291"/>
        <end position="313"/>
    </location>
</feature>
<keyword evidence="1" id="KW-1133">Transmembrane helix</keyword>
<organism evidence="2 3">
    <name type="scientific">Candidatus Nitrosacidococcus tergens</name>
    <dbReference type="NCBI Taxonomy" id="553981"/>
    <lineage>
        <taxon>Bacteria</taxon>
        <taxon>Pseudomonadati</taxon>
        <taxon>Pseudomonadota</taxon>
        <taxon>Gammaproteobacteria</taxon>
        <taxon>Chromatiales</taxon>
        <taxon>Chromatiaceae</taxon>
        <taxon>Candidatus Nitrosacidococcus</taxon>
    </lineage>
</organism>
<dbReference type="AlphaFoldDB" id="A0A7G1QA96"/>
<reference evidence="2 3" key="1">
    <citation type="submission" date="2020-03" db="EMBL/GenBank/DDBJ databases">
        <authorList>
            <person name="Picone N."/>
        </authorList>
    </citation>
    <scope>NUCLEOTIDE SEQUENCE [LARGE SCALE GENOMIC DNA]</scope>
    <source>
        <strain evidence="2">NSCAC1</strain>
    </source>
</reference>